<organism evidence="2 3">
    <name type="scientific">Cicer arietinum</name>
    <name type="common">Chickpea</name>
    <name type="synonym">Garbanzo</name>
    <dbReference type="NCBI Taxonomy" id="3827"/>
    <lineage>
        <taxon>Eukaryota</taxon>
        <taxon>Viridiplantae</taxon>
        <taxon>Streptophyta</taxon>
        <taxon>Embryophyta</taxon>
        <taxon>Tracheophyta</taxon>
        <taxon>Spermatophyta</taxon>
        <taxon>Magnoliopsida</taxon>
        <taxon>eudicotyledons</taxon>
        <taxon>Gunneridae</taxon>
        <taxon>Pentapetalae</taxon>
        <taxon>rosids</taxon>
        <taxon>fabids</taxon>
        <taxon>Fabales</taxon>
        <taxon>Fabaceae</taxon>
        <taxon>Papilionoideae</taxon>
        <taxon>50 kb inversion clade</taxon>
        <taxon>NPAAA clade</taxon>
        <taxon>Hologalegina</taxon>
        <taxon>IRL clade</taxon>
        <taxon>Cicereae</taxon>
        <taxon>Cicer</taxon>
    </lineage>
</organism>
<feature type="transmembrane region" description="Helical" evidence="1">
    <location>
        <begin position="6"/>
        <end position="27"/>
    </location>
</feature>
<evidence type="ECO:0000313" key="2">
    <source>
        <dbReference type="Proteomes" id="UP000087171"/>
    </source>
</evidence>
<keyword evidence="1" id="KW-0472">Membrane</keyword>
<dbReference type="RefSeq" id="XP_027187026.1">
    <property type="nucleotide sequence ID" value="XM_027331225.1"/>
</dbReference>
<keyword evidence="1" id="KW-0812">Transmembrane</keyword>
<evidence type="ECO:0000256" key="1">
    <source>
        <dbReference type="SAM" id="Phobius"/>
    </source>
</evidence>
<keyword evidence="2" id="KW-1185">Reference proteome</keyword>
<reference evidence="3" key="1">
    <citation type="submission" date="2025-08" db="UniProtKB">
        <authorList>
            <consortium name="RefSeq"/>
        </authorList>
    </citation>
    <scope>IDENTIFICATION</scope>
    <source>
        <tissue evidence="3">Etiolated seedlings</tissue>
    </source>
</reference>
<gene>
    <name evidence="3" type="primary">LOC113784935</name>
</gene>
<proteinExistence type="predicted"/>
<protein>
    <submittedName>
        <fullName evidence="3">Uncharacterized protein LOC113784935</fullName>
    </submittedName>
</protein>
<keyword evidence="1" id="KW-1133">Transmembrane helix</keyword>
<name>A0A3Q7XT20_CICAR</name>
<dbReference type="OrthoDB" id="354304at2759"/>
<sequence>MQKVYLLIFCLLYIELLMTSVLFLLVFSASFLRILLTVLELHFFFLMLLMIHGRCAILVVSHGDPLQILQTILLAANKHKSPSYDDLASMLDRGSLGGTDLVPAPPIHNANWRAQGSHLRSSIEPTCSFDTLHCCMIGRVLFPLLKFPPTLLYDLLDYDGDSTTKYFRCNIRIYNVAFVFTSVG</sequence>
<dbReference type="AlphaFoldDB" id="A0A3Q7XT20"/>
<evidence type="ECO:0000313" key="3">
    <source>
        <dbReference type="RefSeq" id="XP_027187026.1"/>
    </source>
</evidence>
<accession>A0A3Q7XT20</accession>
<feature type="transmembrane region" description="Helical" evidence="1">
    <location>
        <begin position="34"/>
        <end position="52"/>
    </location>
</feature>
<dbReference type="Proteomes" id="UP000087171">
    <property type="component" value="Unplaced"/>
</dbReference>